<gene>
    <name evidence="2" type="ORF">Q763_03200</name>
</gene>
<evidence type="ECO:0000313" key="3">
    <source>
        <dbReference type="Proteomes" id="UP000030129"/>
    </source>
</evidence>
<keyword evidence="1" id="KW-0812">Transmembrane</keyword>
<keyword evidence="1" id="KW-0472">Membrane</keyword>
<feature type="transmembrane region" description="Helical" evidence="1">
    <location>
        <begin position="6"/>
        <end position="34"/>
    </location>
</feature>
<name>A0A0A2LW83_9FLAO</name>
<evidence type="ECO:0000256" key="1">
    <source>
        <dbReference type="SAM" id="Phobius"/>
    </source>
</evidence>
<dbReference type="EMBL" id="JRLV01000003">
    <property type="protein sequence ID" value="KGO83586.1"/>
    <property type="molecule type" value="Genomic_DNA"/>
</dbReference>
<organism evidence="2 3">
    <name type="scientific">Flavobacterium beibuense F44-8</name>
    <dbReference type="NCBI Taxonomy" id="1406840"/>
    <lineage>
        <taxon>Bacteria</taxon>
        <taxon>Pseudomonadati</taxon>
        <taxon>Bacteroidota</taxon>
        <taxon>Flavobacteriia</taxon>
        <taxon>Flavobacteriales</taxon>
        <taxon>Flavobacteriaceae</taxon>
        <taxon>Flavobacterium</taxon>
    </lineage>
</organism>
<sequence length="197" mass="23189">MIVAYFELIVTLIHCLLLSLLYSGILLLVVLLIAKTTRLSFISGITTRKLYFWCFCIPILFVILILYRFSYERDNGLGETVMIPIGYKQHVFCSDGGMVYFYPDPDAYDPEDFDIGKFTISKNKLCAEVIRDYHNSPYYDFVVYDLKEKTSTPLNTIKDYTQYAQVNNLPLPEDFNDFSYHYKKFRTKPKWKVWLLP</sequence>
<protein>
    <submittedName>
        <fullName evidence="2">Uncharacterized protein</fullName>
    </submittedName>
</protein>
<keyword evidence="1" id="KW-1133">Transmembrane helix</keyword>
<dbReference type="STRING" id="1406840.Q763_03200"/>
<keyword evidence="3" id="KW-1185">Reference proteome</keyword>
<dbReference type="Proteomes" id="UP000030129">
    <property type="component" value="Unassembled WGS sequence"/>
</dbReference>
<proteinExistence type="predicted"/>
<comment type="caution">
    <text evidence="2">The sequence shown here is derived from an EMBL/GenBank/DDBJ whole genome shotgun (WGS) entry which is preliminary data.</text>
</comment>
<reference evidence="2 3" key="1">
    <citation type="submission" date="2013-09" db="EMBL/GenBank/DDBJ databases">
        <authorList>
            <person name="Zeng Z."/>
            <person name="Chen C."/>
        </authorList>
    </citation>
    <scope>NUCLEOTIDE SEQUENCE [LARGE SCALE GENOMIC DNA]</scope>
    <source>
        <strain evidence="2 3">F44-8</strain>
    </source>
</reference>
<evidence type="ECO:0000313" key="2">
    <source>
        <dbReference type="EMBL" id="KGO83586.1"/>
    </source>
</evidence>
<accession>A0A0A2LW83</accession>
<dbReference type="AlphaFoldDB" id="A0A0A2LW83"/>
<dbReference type="eggNOG" id="ENOG5030QPF">
    <property type="taxonomic scope" value="Bacteria"/>
</dbReference>
<feature type="transmembrane region" description="Helical" evidence="1">
    <location>
        <begin position="50"/>
        <end position="69"/>
    </location>
</feature>